<dbReference type="AlphaFoldDB" id="A0A6P8MIR0"/>
<name>A0A6P8MIR0_9HYME</name>
<dbReference type="RefSeq" id="XP_033309249.1">
    <property type="nucleotide sequence ID" value="XM_033453358.1"/>
</dbReference>
<dbReference type="Proteomes" id="UP000515164">
    <property type="component" value="Unplaced"/>
</dbReference>
<proteinExistence type="predicted"/>
<protein>
    <submittedName>
        <fullName evidence="2">Uncharacterized protein LOC117210382</fullName>
    </submittedName>
</protein>
<reference evidence="2" key="1">
    <citation type="submission" date="2025-08" db="UniProtKB">
        <authorList>
            <consortium name="RefSeq"/>
        </authorList>
    </citation>
    <scope>IDENTIFICATION</scope>
    <source>
        <tissue evidence="2">Muscle</tissue>
    </source>
</reference>
<accession>A0A6P8MIR0</accession>
<dbReference type="KEGG" id="bbif:117210382"/>
<keyword evidence="1" id="KW-1185">Reference proteome</keyword>
<dbReference type="GeneID" id="117210382"/>
<organism evidence="1 2">
    <name type="scientific">Bombus bifarius</name>
    <dbReference type="NCBI Taxonomy" id="103933"/>
    <lineage>
        <taxon>Eukaryota</taxon>
        <taxon>Metazoa</taxon>
        <taxon>Ecdysozoa</taxon>
        <taxon>Arthropoda</taxon>
        <taxon>Hexapoda</taxon>
        <taxon>Insecta</taxon>
        <taxon>Pterygota</taxon>
        <taxon>Neoptera</taxon>
        <taxon>Endopterygota</taxon>
        <taxon>Hymenoptera</taxon>
        <taxon>Apocrita</taxon>
        <taxon>Aculeata</taxon>
        <taxon>Apoidea</taxon>
        <taxon>Anthophila</taxon>
        <taxon>Apidae</taxon>
        <taxon>Bombus</taxon>
        <taxon>Pyrobombus</taxon>
    </lineage>
</organism>
<evidence type="ECO:0000313" key="2">
    <source>
        <dbReference type="RefSeq" id="XP_033309249.1"/>
    </source>
</evidence>
<evidence type="ECO:0000313" key="1">
    <source>
        <dbReference type="Proteomes" id="UP000515164"/>
    </source>
</evidence>
<sequence>MHLQTKRVTARSDGLFVGNLQVITVILPEAASTRFRIFVAHSAPKTYGFNEVHNSCYCNSLFALRRIIHSSIQTSVVRITETIEEGGMLKINTGFLIPLVDRRFAIWDKKILIKLLD</sequence>
<gene>
    <name evidence="2" type="primary">LOC117210382</name>
</gene>